<dbReference type="Proteomes" id="UP001383192">
    <property type="component" value="Unassembled WGS sequence"/>
</dbReference>
<feature type="region of interest" description="Disordered" evidence="1">
    <location>
        <begin position="114"/>
        <end position="154"/>
    </location>
</feature>
<feature type="compositionally biased region" description="Polar residues" evidence="1">
    <location>
        <begin position="220"/>
        <end position="231"/>
    </location>
</feature>
<feature type="region of interest" description="Disordered" evidence="1">
    <location>
        <begin position="194"/>
        <end position="231"/>
    </location>
</feature>
<evidence type="ECO:0000313" key="3">
    <source>
        <dbReference type="Proteomes" id="UP001383192"/>
    </source>
</evidence>
<feature type="compositionally biased region" description="Acidic residues" evidence="1">
    <location>
        <begin position="72"/>
        <end position="84"/>
    </location>
</feature>
<comment type="caution">
    <text evidence="2">The sequence shown here is derived from an EMBL/GenBank/DDBJ whole genome shotgun (WGS) entry which is preliminary data.</text>
</comment>
<keyword evidence="3" id="KW-1185">Reference proteome</keyword>
<organism evidence="2 3">
    <name type="scientific">Paramarasmius palmivorus</name>
    <dbReference type="NCBI Taxonomy" id="297713"/>
    <lineage>
        <taxon>Eukaryota</taxon>
        <taxon>Fungi</taxon>
        <taxon>Dikarya</taxon>
        <taxon>Basidiomycota</taxon>
        <taxon>Agaricomycotina</taxon>
        <taxon>Agaricomycetes</taxon>
        <taxon>Agaricomycetidae</taxon>
        <taxon>Agaricales</taxon>
        <taxon>Marasmiineae</taxon>
        <taxon>Marasmiaceae</taxon>
        <taxon>Paramarasmius</taxon>
    </lineage>
</organism>
<evidence type="ECO:0000313" key="2">
    <source>
        <dbReference type="EMBL" id="KAK7054943.1"/>
    </source>
</evidence>
<feature type="compositionally biased region" description="Low complexity" evidence="1">
    <location>
        <begin position="137"/>
        <end position="154"/>
    </location>
</feature>
<dbReference type="EMBL" id="JAYKXP010000008">
    <property type="protein sequence ID" value="KAK7054943.1"/>
    <property type="molecule type" value="Genomic_DNA"/>
</dbReference>
<evidence type="ECO:0000256" key="1">
    <source>
        <dbReference type="SAM" id="MobiDB-lite"/>
    </source>
</evidence>
<protein>
    <submittedName>
        <fullName evidence="2">Uncharacterized protein</fullName>
    </submittedName>
</protein>
<dbReference type="AlphaFoldDB" id="A0AAW0DQC4"/>
<feature type="region of interest" description="Disordered" evidence="1">
    <location>
        <begin position="62"/>
        <end position="90"/>
    </location>
</feature>
<feature type="compositionally biased region" description="Acidic residues" evidence="1">
    <location>
        <begin position="209"/>
        <end position="219"/>
    </location>
</feature>
<feature type="compositionally biased region" description="Acidic residues" evidence="1">
    <location>
        <begin position="116"/>
        <end position="134"/>
    </location>
</feature>
<gene>
    <name evidence="2" type="ORF">VNI00_003406</name>
</gene>
<sequence>MAAEPSELSTLARSKLHLSVGGRERCSLHRWVLLKNSIVRALPLTTTSLSQSEPTLSHCTHHYHHQEHADVDVEDEEVGPEETDSFIFPNAEKFVDNSNVDRSAEEDWLDSVLENLGDDDDSDTVSLQTDDDDDHLLSPLLSPMSSSDDLTSDYYSPSNYPVPYPPYHPPLVRTYDVTFDDSFFDSTSHDHPFPYYDEDDVSDLPVPDAIEDTSDDESDTPLTPSIGQSSDSSVLRLVDPAAIPLPVERGSYGQNGPRVFIHTSESCFYPHSEDFHLSYSFRPHFRPQEC</sequence>
<proteinExistence type="predicted"/>
<reference evidence="2 3" key="1">
    <citation type="submission" date="2024-01" db="EMBL/GenBank/DDBJ databases">
        <title>A draft genome for a cacao thread blight-causing isolate of Paramarasmius palmivorus.</title>
        <authorList>
            <person name="Baruah I.K."/>
            <person name="Bukari Y."/>
            <person name="Amoako-Attah I."/>
            <person name="Meinhardt L.W."/>
            <person name="Bailey B.A."/>
            <person name="Cohen S.P."/>
        </authorList>
    </citation>
    <scope>NUCLEOTIDE SEQUENCE [LARGE SCALE GENOMIC DNA]</scope>
    <source>
        <strain evidence="2 3">GH-12</strain>
    </source>
</reference>
<name>A0AAW0DQC4_9AGAR</name>
<accession>A0AAW0DQC4</accession>